<protein>
    <submittedName>
        <fullName evidence="1">Mitomycin antibiotics/polyketide fumonisin biosynthesis protein</fullName>
    </submittedName>
</protein>
<evidence type="ECO:0000313" key="2">
    <source>
        <dbReference type="Proteomes" id="UP000234662"/>
    </source>
</evidence>
<name>A0A2I1R5N7_9ACTN</name>
<reference evidence="1 2" key="1">
    <citation type="submission" date="2017-12" db="EMBL/GenBank/DDBJ databases">
        <title>Phylogenetic diversity of female urinary microbiome.</title>
        <authorList>
            <person name="Thomas-White K."/>
            <person name="Wolfe A.J."/>
        </authorList>
    </citation>
    <scope>NUCLEOTIDE SEQUENCE [LARGE SCALE GENOMIC DNA]</scope>
    <source>
        <strain evidence="1 2">UMB0777</strain>
    </source>
</reference>
<dbReference type="SUPFAM" id="SSF51197">
    <property type="entry name" value="Clavaminate synthase-like"/>
    <property type="match status" value="1"/>
</dbReference>
<gene>
    <name evidence="1" type="ORF">CYJ73_16345</name>
</gene>
<dbReference type="EMBL" id="PKJC01000013">
    <property type="protein sequence ID" value="PKZ64450.1"/>
    <property type="molecule type" value="Genomic_DNA"/>
</dbReference>
<dbReference type="Gene3D" id="2.60.120.620">
    <property type="entry name" value="q2cbj1_9rhob like domain"/>
    <property type="match status" value="1"/>
</dbReference>
<sequence>MGKPLAPGRDRCDAATMADPNPSIAETFIENGFVKIERPSLRSTADRARAGLWAQLGLSEDDSAGWTEPVRWASDMVGAGPFGVLANSAELTEALDAICGVGGWTPRGALGNIPVRFPLPPTVDDRGWHIDANTPREDGSWVVSRRPHAVLILTLLSEVGPTDAPTRIRMGSHRDAVDVLTDDGQSPFDVGPSVDAASRDRPIAFATGNPGDVYVVHPFTVHAADEHRGATPRFMAQGPVMLASPLSADSAGPLACVF</sequence>
<dbReference type="Proteomes" id="UP000234662">
    <property type="component" value="Unassembled WGS sequence"/>
</dbReference>
<dbReference type="STRING" id="2055.BCM27_03055"/>
<proteinExistence type="predicted"/>
<accession>A0A2I1R5N7</accession>
<organism evidence="1 2">
    <name type="scientific">Gordonia terrae</name>
    <dbReference type="NCBI Taxonomy" id="2055"/>
    <lineage>
        <taxon>Bacteria</taxon>
        <taxon>Bacillati</taxon>
        <taxon>Actinomycetota</taxon>
        <taxon>Actinomycetes</taxon>
        <taxon>Mycobacteriales</taxon>
        <taxon>Gordoniaceae</taxon>
        <taxon>Gordonia</taxon>
    </lineage>
</organism>
<dbReference type="AlphaFoldDB" id="A0A2I1R5N7"/>
<evidence type="ECO:0000313" key="1">
    <source>
        <dbReference type="EMBL" id="PKZ64450.1"/>
    </source>
</evidence>
<comment type="caution">
    <text evidence="1">The sequence shown here is derived from an EMBL/GenBank/DDBJ whole genome shotgun (WGS) entry which is preliminary data.</text>
</comment>